<dbReference type="OMA" id="LAYDSHY"/>
<comment type="similarity">
    <text evidence="1">Belongs to the SEC6 family.</text>
</comment>
<dbReference type="EMBL" id="LYUB02000017">
    <property type="protein sequence ID" value="OVF06819.1"/>
    <property type="molecule type" value="Genomic_DNA"/>
</dbReference>
<dbReference type="GO" id="GO:0000145">
    <property type="term" value="C:exocyst"/>
    <property type="evidence" value="ECO:0007669"/>
    <property type="project" value="InterPro"/>
</dbReference>
<sequence length="831" mass="95090">MSEAALSRISNLIKVEDDLAKIDTLRQQFIKERSSIDAKLNATTQQQIESIISNLEKLNVSAQKLTEIKSNIDKIDIVYSESITQVKEYDTLRSVTGVYQRMMQVQNLYNDTANFRSYLDHIRSIIDSELALVSEDISYPAESLQRIHFHVTQARNFSEYLETESQRLSDDTQSLVNKIVQPVKQIARRFDELLKEVIISVTEAVKEGNTGLVANLVQIIEYEAAEDAKAVLVNSLDLVSTSRDVLDYSKFRAKPRNYMKFFYTKLDESIAETFNKCVDHFSQDQMLVYDNLDWLEDELVFVVHTLAPLFPASWAVGDFIQGSYYDLLHKFTMGLINTNPPAEDLMRILAYDSHYSTFVGSLQVATGKNAKEQRSILGDELKSSVLDDYLGVIVIKMNEWNENLMKQEATAFVARTEPPDVYAYTQSVDELDEFEHVVTVVKMNDVYVLPDFKTSLSMLKEQADVAADSGYGKVLVGVIENWSKRYLERIQMFQRLVIEELEKYMSVYSNERSLIKESKIKRFLKKSNNSQPEFDVENMTAEELAQISSPGLVEYLTALCNTYEINSDRLLEKFLPSYLAKVHSSYQERIQRAFEETISPSTELNACVVRSLKDIILNDLYPALSVVFTKQWYEGDRTQTSGDPIMAESIVETLVEYLEDLRSFASFEIFSLTFNIVLDEFICVYLQIGFQNILHGDGKKIDPKATKKSKSFSEAINRDISIFYDGLDPLLSRKDAMTLLKSLTALEMLTTLATMDDPFENIPQMWEQDILETYYDCSVEYVRGALLCRKDIDNKMVPALMDKLTAIKKHYHSTVDPPQIPVVTLNNFAFA</sequence>
<dbReference type="AlphaFoldDB" id="A0AA91PWB6"/>
<dbReference type="GO" id="GO:0006887">
    <property type="term" value="P:exocytosis"/>
    <property type="evidence" value="ECO:0007669"/>
    <property type="project" value="UniProtKB-KW"/>
</dbReference>
<reference evidence="4 5" key="1">
    <citation type="submission" date="2017-04" db="EMBL/GenBank/DDBJ databases">
        <title>Draft genome of the yeast Clavispora lusitaniae type strain CBS 6936.</title>
        <authorList>
            <person name="Durrens P."/>
            <person name="Klopp C."/>
            <person name="Biteau N."/>
            <person name="Fitton-Ouhabi V."/>
            <person name="Dementhon K."/>
            <person name="Accoceberry I."/>
            <person name="Sherman D.J."/>
            <person name="Noel T."/>
        </authorList>
    </citation>
    <scope>NUCLEOTIDE SEQUENCE [LARGE SCALE GENOMIC DNA]</scope>
    <source>
        <strain evidence="4 5">CBS 6936</strain>
    </source>
</reference>
<dbReference type="Gene3D" id="1.10.357.70">
    <property type="entry name" value="Exocyst complex component Sec6, C-terminal domain"/>
    <property type="match status" value="1"/>
</dbReference>
<dbReference type="InterPro" id="IPR010326">
    <property type="entry name" value="EXOC3/Sec6"/>
</dbReference>
<proteinExistence type="inferred from homology"/>
<protein>
    <submittedName>
        <fullName evidence="4">SNARE-binding exocyst subunit</fullName>
    </submittedName>
</protein>
<comment type="caution">
    <text evidence="4">The sequence shown here is derived from an EMBL/GenBank/DDBJ whole genome shotgun (WGS) entry which is preliminary data.</text>
</comment>
<dbReference type="PANTHER" id="PTHR21292">
    <property type="entry name" value="EXOCYST COMPLEX COMPONENT SEC6-RELATED"/>
    <property type="match status" value="1"/>
</dbReference>
<dbReference type="Pfam" id="PF06046">
    <property type="entry name" value="Sec6"/>
    <property type="match status" value="1"/>
</dbReference>
<keyword evidence="2" id="KW-0813">Transport</keyword>
<dbReference type="GO" id="GO:0051601">
    <property type="term" value="P:exocyst localization"/>
    <property type="evidence" value="ECO:0007669"/>
    <property type="project" value="TreeGrafter"/>
</dbReference>
<accession>A0AA91PWB6</accession>
<dbReference type="InterPro" id="IPR042532">
    <property type="entry name" value="EXOC3/Sec6_C"/>
</dbReference>
<name>A0AA91PWB6_CLALS</name>
<evidence type="ECO:0000256" key="1">
    <source>
        <dbReference type="ARBA" id="ARBA00009447"/>
    </source>
</evidence>
<dbReference type="Proteomes" id="UP000195602">
    <property type="component" value="Unassembled WGS sequence"/>
</dbReference>
<evidence type="ECO:0000256" key="2">
    <source>
        <dbReference type="ARBA" id="ARBA00022448"/>
    </source>
</evidence>
<dbReference type="Gene3D" id="1.10.357.50">
    <property type="match status" value="1"/>
</dbReference>
<dbReference type="PANTHER" id="PTHR21292:SF1">
    <property type="entry name" value="EXOCYST COMPLEX COMPONENT 3"/>
    <property type="match status" value="1"/>
</dbReference>
<keyword evidence="3" id="KW-0268">Exocytosis</keyword>
<dbReference type="KEGG" id="clus:A9F13_17g00308"/>
<organism evidence="4 5">
    <name type="scientific">Clavispora lusitaniae</name>
    <name type="common">Candida lusitaniae</name>
    <dbReference type="NCBI Taxonomy" id="36911"/>
    <lineage>
        <taxon>Eukaryota</taxon>
        <taxon>Fungi</taxon>
        <taxon>Dikarya</taxon>
        <taxon>Ascomycota</taxon>
        <taxon>Saccharomycotina</taxon>
        <taxon>Pichiomycetes</taxon>
        <taxon>Metschnikowiaceae</taxon>
        <taxon>Clavispora</taxon>
    </lineage>
</organism>
<dbReference type="GO" id="GO:0000149">
    <property type="term" value="F:SNARE binding"/>
    <property type="evidence" value="ECO:0007669"/>
    <property type="project" value="TreeGrafter"/>
</dbReference>
<gene>
    <name evidence="4" type="ORF">A9F13_17g00308</name>
</gene>
<evidence type="ECO:0000313" key="5">
    <source>
        <dbReference type="Proteomes" id="UP000195602"/>
    </source>
</evidence>
<evidence type="ECO:0000313" key="4">
    <source>
        <dbReference type="EMBL" id="OVF06819.1"/>
    </source>
</evidence>
<evidence type="ECO:0000256" key="3">
    <source>
        <dbReference type="ARBA" id="ARBA00022483"/>
    </source>
</evidence>